<name>A0A9D2JSU9_9FIRM</name>
<gene>
    <name evidence="4" type="ORF">H9809_10625</name>
</gene>
<dbReference type="Pfam" id="PF05698">
    <property type="entry name" value="Trigger_C"/>
    <property type="match status" value="1"/>
</dbReference>
<dbReference type="GO" id="GO:0003755">
    <property type="term" value="F:peptidyl-prolyl cis-trans isomerase activity"/>
    <property type="evidence" value="ECO:0007669"/>
    <property type="project" value="UniProtKB-KW"/>
</dbReference>
<protein>
    <submittedName>
        <fullName evidence="4">Trigger factor</fullName>
    </submittedName>
</protein>
<accession>A0A9D2JSU9</accession>
<evidence type="ECO:0000313" key="4">
    <source>
        <dbReference type="EMBL" id="HIZ66335.1"/>
    </source>
</evidence>
<reference evidence="4" key="1">
    <citation type="journal article" date="2021" name="PeerJ">
        <title>Extensive microbial diversity within the chicken gut microbiome revealed by metagenomics and culture.</title>
        <authorList>
            <person name="Gilroy R."/>
            <person name="Ravi A."/>
            <person name="Getino M."/>
            <person name="Pursley I."/>
            <person name="Horton D.L."/>
            <person name="Alikhan N.F."/>
            <person name="Baker D."/>
            <person name="Gharbi K."/>
            <person name="Hall N."/>
            <person name="Watson M."/>
            <person name="Adriaenssens E.M."/>
            <person name="Foster-Nyarko E."/>
            <person name="Jarju S."/>
            <person name="Secka A."/>
            <person name="Antonio M."/>
            <person name="Oren A."/>
            <person name="Chaudhuri R.R."/>
            <person name="La Ragione R."/>
            <person name="Hildebrand F."/>
            <person name="Pallen M.J."/>
        </authorList>
    </citation>
    <scope>NUCLEOTIDE SEQUENCE</scope>
    <source>
        <strain evidence="4">1068</strain>
    </source>
</reference>
<dbReference type="GO" id="GO:0015031">
    <property type="term" value="P:protein transport"/>
    <property type="evidence" value="ECO:0007669"/>
    <property type="project" value="InterPro"/>
</dbReference>
<feature type="non-terminal residue" evidence="4">
    <location>
        <position position="1"/>
    </location>
</feature>
<keyword evidence="1" id="KW-0697">Rotamase</keyword>
<dbReference type="Proteomes" id="UP000824056">
    <property type="component" value="Unassembled WGS sequence"/>
</dbReference>
<keyword evidence="2" id="KW-0413">Isomerase</keyword>
<evidence type="ECO:0000256" key="1">
    <source>
        <dbReference type="ARBA" id="ARBA00023110"/>
    </source>
</evidence>
<comment type="caution">
    <text evidence="4">The sequence shown here is derived from an EMBL/GenBank/DDBJ whole genome shotgun (WGS) entry which is preliminary data.</text>
</comment>
<dbReference type="Gene3D" id="1.10.3120.10">
    <property type="entry name" value="Trigger factor, C-terminal domain"/>
    <property type="match status" value="1"/>
</dbReference>
<dbReference type="EMBL" id="DXBG01000249">
    <property type="protein sequence ID" value="HIZ66335.1"/>
    <property type="molecule type" value="Genomic_DNA"/>
</dbReference>
<dbReference type="InterPro" id="IPR037041">
    <property type="entry name" value="Trigger_fac_C_sf"/>
</dbReference>
<dbReference type="AlphaFoldDB" id="A0A9D2JSU9"/>
<organism evidence="4 5">
    <name type="scientific">Candidatus Blautia pullicola</name>
    <dbReference type="NCBI Taxonomy" id="2838498"/>
    <lineage>
        <taxon>Bacteria</taxon>
        <taxon>Bacillati</taxon>
        <taxon>Bacillota</taxon>
        <taxon>Clostridia</taxon>
        <taxon>Lachnospirales</taxon>
        <taxon>Lachnospiraceae</taxon>
        <taxon>Blautia</taxon>
    </lineage>
</organism>
<evidence type="ECO:0000259" key="3">
    <source>
        <dbReference type="Pfam" id="PF05698"/>
    </source>
</evidence>
<dbReference type="SUPFAM" id="SSF109998">
    <property type="entry name" value="Triger factor/SurA peptide-binding domain-like"/>
    <property type="match status" value="1"/>
</dbReference>
<dbReference type="InterPro" id="IPR027304">
    <property type="entry name" value="Trigger_fact/SurA_dom_sf"/>
</dbReference>
<evidence type="ECO:0000313" key="5">
    <source>
        <dbReference type="Proteomes" id="UP000824056"/>
    </source>
</evidence>
<reference evidence="4" key="2">
    <citation type="submission" date="2021-04" db="EMBL/GenBank/DDBJ databases">
        <authorList>
            <person name="Gilroy R."/>
        </authorList>
    </citation>
    <scope>NUCLEOTIDE SEQUENCE</scope>
    <source>
        <strain evidence="4">1068</strain>
    </source>
</reference>
<sequence length="179" mass="20364">ASENTDFKTAEEYRANQKELLQQQADNEYESQVKSDLFQLVMETTEVKEYPQELLEETRADLKSQLDNMYSASYGMTMDEYLESQGASKEDADQTIDETAKSYLKQNMVTQAILNAAKKEYTEEDYQEELEKFAVLSGFSDGASMEAMYSDVTVLKDNVLWNAATDIIMSTANIKEGQE</sequence>
<proteinExistence type="predicted"/>
<feature type="domain" description="Trigger factor C-terminal" evidence="3">
    <location>
        <begin position="9"/>
        <end position="166"/>
    </location>
</feature>
<evidence type="ECO:0000256" key="2">
    <source>
        <dbReference type="ARBA" id="ARBA00023235"/>
    </source>
</evidence>
<dbReference type="InterPro" id="IPR008880">
    <property type="entry name" value="Trigger_fac_C"/>
</dbReference>
<dbReference type="GO" id="GO:0006457">
    <property type="term" value="P:protein folding"/>
    <property type="evidence" value="ECO:0007669"/>
    <property type="project" value="InterPro"/>
</dbReference>